<sequence>MRVAGPHIFWPQLLPSTADEVSEPRTISHLLIVHPIGRCNQGQSVPGSTGPRAIDTVLPGLRS</sequence>
<gene>
    <name evidence="3" type="ORF">BAUR9175_00754</name>
    <name evidence="2" type="ORF">BAURA63_00183</name>
    <name evidence="4" type="ORF">BAURA86_00924</name>
</gene>
<evidence type="ECO:0000313" key="2">
    <source>
        <dbReference type="EMBL" id="SMX63066.1"/>
    </source>
</evidence>
<keyword evidence="7" id="KW-1185">Reference proteome</keyword>
<dbReference type="EMBL" id="FXZI01000002">
    <property type="protein sequence ID" value="SMX78035.1"/>
    <property type="molecule type" value="Genomic_DNA"/>
</dbReference>
<organism evidence="3 7">
    <name type="scientific">Brevibacterium aurantiacum</name>
    <dbReference type="NCBI Taxonomy" id="273384"/>
    <lineage>
        <taxon>Bacteria</taxon>
        <taxon>Bacillati</taxon>
        <taxon>Actinomycetota</taxon>
        <taxon>Actinomycetes</taxon>
        <taxon>Micrococcales</taxon>
        <taxon>Brevibacteriaceae</taxon>
        <taxon>Brevibacterium</taxon>
    </lineage>
</organism>
<reference evidence="5 6" key="1">
    <citation type="submission" date="2017-03" db="EMBL/GenBank/DDBJ databases">
        <authorList>
            <person name="Afonso C.L."/>
            <person name="Miller P.J."/>
            <person name="Scott M.A."/>
            <person name="Spackman E."/>
            <person name="Goraichik I."/>
            <person name="Dimitrov K.M."/>
            <person name="Suarez D.L."/>
            <person name="Swayne D.E."/>
        </authorList>
    </citation>
    <scope>NUCLEOTIDE SEQUENCE [LARGE SCALE GENOMIC DNA]</scope>
    <source>
        <strain evidence="2">6</strain>
        <strain evidence="6">6(3)</strain>
        <strain evidence="4">8</strain>
        <strain evidence="5">8(6)</strain>
        <strain evidence="3">ATCC 9175</strain>
    </source>
</reference>
<dbReference type="EMBL" id="FXYZ01000001">
    <property type="protein sequence ID" value="SMX63066.1"/>
    <property type="molecule type" value="Genomic_DNA"/>
</dbReference>
<evidence type="ECO:0000313" key="7">
    <source>
        <dbReference type="Proteomes" id="UP000234525"/>
    </source>
</evidence>
<name>A0A2H1I0G4_BREAU</name>
<proteinExistence type="predicted"/>
<dbReference type="EMBL" id="FXZB01000004">
    <property type="protein sequence ID" value="SMX68638.1"/>
    <property type="molecule type" value="Genomic_DNA"/>
</dbReference>
<feature type="region of interest" description="Disordered" evidence="1">
    <location>
        <begin position="42"/>
        <end position="63"/>
    </location>
</feature>
<evidence type="ECO:0000256" key="1">
    <source>
        <dbReference type="SAM" id="MobiDB-lite"/>
    </source>
</evidence>
<dbReference type="Proteomes" id="UP000234300">
    <property type="component" value="Unassembled WGS sequence"/>
</dbReference>
<protein>
    <submittedName>
        <fullName evidence="3">Uncharacterized protein</fullName>
    </submittedName>
</protein>
<evidence type="ECO:0000313" key="5">
    <source>
        <dbReference type="Proteomes" id="UP000234300"/>
    </source>
</evidence>
<dbReference type="Proteomes" id="UP000234327">
    <property type="component" value="Unassembled WGS sequence"/>
</dbReference>
<evidence type="ECO:0000313" key="3">
    <source>
        <dbReference type="EMBL" id="SMX68638.1"/>
    </source>
</evidence>
<accession>A0A2H1I0G4</accession>
<dbReference type="AlphaFoldDB" id="A0A2H1I0G4"/>
<evidence type="ECO:0000313" key="6">
    <source>
        <dbReference type="Proteomes" id="UP000234327"/>
    </source>
</evidence>
<reference evidence="7" key="2">
    <citation type="submission" date="2017-03" db="EMBL/GenBank/DDBJ databases">
        <authorList>
            <person name="Monnet C."/>
        </authorList>
    </citation>
    <scope>NUCLEOTIDE SEQUENCE [LARGE SCALE GENOMIC DNA]</scope>
    <source>
        <strain evidence="7">ATCC 9175</strain>
    </source>
</reference>
<dbReference type="Proteomes" id="UP000234525">
    <property type="component" value="Unassembled WGS sequence"/>
</dbReference>
<evidence type="ECO:0000313" key="4">
    <source>
        <dbReference type="EMBL" id="SMX78035.1"/>
    </source>
</evidence>